<dbReference type="RefSeq" id="WP_020583340.1">
    <property type="nucleotide sequence ID" value="NZ_JOJP01000001.1"/>
</dbReference>
<sequence length="280" mass="30956">MPQVEITGRADLSGALPAVKRTPESSQWGHWQVKPASVEKQMPVMDSSSRTCSENTNIQKSRKVSLDSGIGSISSSGALDISREDAGEISKELERIYLGLFAGGAQVKNLPKVRQALEGKGCEALFDTLATYGLQHYAEGLVESGTNILDWCEKTPTPEVPNDLIKKSKYSDKLRAESNKLTQKVNLKDTPANVKKAIRKNEELTQFKRDQLEPARRKFDNMLYSLIDQHPSTQELKSCLQSIKALLPESVEVSAPIDTTIRTWAFNVLLERAKTVAGIN</sequence>
<dbReference type="AlphaFoldDB" id="A0A081KBX0"/>
<dbReference type="Proteomes" id="UP000027997">
    <property type="component" value="Unassembled WGS sequence"/>
</dbReference>
<gene>
    <name evidence="1" type="ORF">GV64_13670</name>
</gene>
<comment type="caution">
    <text evidence="1">The sequence shown here is derived from an EMBL/GenBank/DDBJ whole genome shotgun (WGS) entry which is preliminary data.</text>
</comment>
<name>A0A081KBX0_9GAMM</name>
<reference evidence="1 2" key="1">
    <citation type="submission" date="2014-06" db="EMBL/GenBank/DDBJ databases">
        <title>Whole Genome Sequences of Three Symbiotic Endozoicomonas Bacteria.</title>
        <authorList>
            <person name="Neave M.J."/>
            <person name="Apprill A."/>
            <person name="Voolstra C.R."/>
        </authorList>
    </citation>
    <scope>NUCLEOTIDE SEQUENCE [LARGE SCALE GENOMIC DNA]</scope>
    <source>
        <strain evidence="1 2">DSM 22380</strain>
    </source>
</reference>
<evidence type="ECO:0000313" key="1">
    <source>
        <dbReference type="EMBL" id="KEI71646.1"/>
    </source>
</evidence>
<protein>
    <submittedName>
        <fullName evidence="1">Uncharacterized protein</fullName>
    </submittedName>
</protein>
<dbReference type="EMBL" id="JOJP01000001">
    <property type="protein sequence ID" value="KEI71646.1"/>
    <property type="molecule type" value="Genomic_DNA"/>
</dbReference>
<evidence type="ECO:0000313" key="2">
    <source>
        <dbReference type="Proteomes" id="UP000027997"/>
    </source>
</evidence>
<organism evidence="1 2">
    <name type="scientific">Endozoicomonas elysicola</name>
    <dbReference type="NCBI Taxonomy" id="305900"/>
    <lineage>
        <taxon>Bacteria</taxon>
        <taxon>Pseudomonadati</taxon>
        <taxon>Pseudomonadota</taxon>
        <taxon>Gammaproteobacteria</taxon>
        <taxon>Oceanospirillales</taxon>
        <taxon>Endozoicomonadaceae</taxon>
        <taxon>Endozoicomonas</taxon>
    </lineage>
</organism>
<keyword evidence="2" id="KW-1185">Reference proteome</keyword>
<proteinExistence type="predicted"/>
<accession>A0A081KBX0</accession>